<accession>A0A4V5PLM2</accession>
<dbReference type="RefSeq" id="WP_136935122.1">
    <property type="nucleotide sequence ID" value="NZ_SSMQ01000080.1"/>
</dbReference>
<reference evidence="2 3" key="1">
    <citation type="submission" date="2019-04" db="EMBL/GenBank/DDBJ databases">
        <authorList>
            <person name="Li Y."/>
            <person name="Wang J."/>
        </authorList>
    </citation>
    <scope>NUCLEOTIDE SEQUENCE [LARGE SCALE GENOMIC DNA]</scope>
    <source>
        <strain evidence="2 3">DSM 14668</strain>
    </source>
</reference>
<organism evidence="2 3">
    <name type="scientific">Polyangium fumosum</name>
    <dbReference type="NCBI Taxonomy" id="889272"/>
    <lineage>
        <taxon>Bacteria</taxon>
        <taxon>Pseudomonadati</taxon>
        <taxon>Myxococcota</taxon>
        <taxon>Polyangia</taxon>
        <taxon>Polyangiales</taxon>
        <taxon>Polyangiaceae</taxon>
        <taxon>Polyangium</taxon>
    </lineage>
</organism>
<evidence type="ECO:0000256" key="1">
    <source>
        <dbReference type="SAM" id="Coils"/>
    </source>
</evidence>
<evidence type="ECO:0000313" key="3">
    <source>
        <dbReference type="Proteomes" id="UP000309215"/>
    </source>
</evidence>
<feature type="coiled-coil region" evidence="1">
    <location>
        <begin position="39"/>
        <end position="80"/>
    </location>
</feature>
<dbReference type="Proteomes" id="UP000309215">
    <property type="component" value="Unassembled WGS sequence"/>
</dbReference>
<gene>
    <name evidence="2" type="ORF">E8A74_43825</name>
</gene>
<name>A0A4V5PLM2_9BACT</name>
<keyword evidence="3" id="KW-1185">Reference proteome</keyword>
<proteinExistence type="predicted"/>
<protein>
    <submittedName>
        <fullName evidence="2">Uncharacterized protein</fullName>
    </submittedName>
</protein>
<keyword evidence="1" id="KW-0175">Coiled coil</keyword>
<dbReference type="EMBL" id="SSMQ01000080">
    <property type="protein sequence ID" value="TKC97247.1"/>
    <property type="molecule type" value="Genomic_DNA"/>
</dbReference>
<sequence>MKETFSAALRAEIEAIVMRYEALVSSRVEAAEREGARGTEAAERELATLRASLDGMAQELAALRSERDTLARELAALRSERDGIAAQFEASRGRVELLEAEVRAGAAVASALEEQFSAEKRFVVACADVSGTMMESALCAALGRDLSASPALYAALKAKGLEGVLVGAFKERGRAIAHAPLLERERAPLAALASAAGCELVTPTAGTRFSASSMEKAATTSDPAEEGNVVECMLPGLRRAGTEGMLVFPRVRVATG</sequence>
<comment type="caution">
    <text evidence="2">The sequence shown here is derived from an EMBL/GenBank/DDBJ whole genome shotgun (WGS) entry which is preliminary data.</text>
</comment>
<evidence type="ECO:0000313" key="2">
    <source>
        <dbReference type="EMBL" id="TKC97247.1"/>
    </source>
</evidence>
<dbReference type="OrthoDB" id="5511687at2"/>
<dbReference type="AlphaFoldDB" id="A0A4V5PLM2"/>